<dbReference type="Gene3D" id="1.10.3780.10">
    <property type="entry name" value="SusD-like"/>
    <property type="match status" value="1"/>
</dbReference>
<reference evidence="9" key="2">
    <citation type="journal article" date="2021" name="PeerJ">
        <title>Extensive microbial diversity within the chicken gut microbiome revealed by metagenomics and culture.</title>
        <authorList>
            <person name="Gilroy R."/>
            <person name="Ravi A."/>
            <person name="Getino M."/>
            <person name="Pursley I."/>
            <person name="Horton D.L."/>
            <person name="Alikhan N.F."/>
            <person name="Baker D."/>
            <person name="Gharbi K."/>
            <person name="Hall N."/>
            <person name="Watson M."/>
            <person name="Adriaenssens E.M."/>
            <person name="Foster-Nyarko E."/>
            <person name="Jarju S."/>
            <person name="Secka A."/>
            <person name="Antonio M."/>
            <person name="Oren A."/>
            <person name="Chaudhuri R.R."/>
            <person name="La Ragione R."/>
            <person name="Hildebrand F."/>
            <person name="Pallen M.J."/>
        </authorList>
    </citation>
    <scope>NUCLEOTIDE SEQUENCE</scope>
    <source>
        <strain evidence="9">B1-3475</strain>
    </source>
</reference>
<evidence type="ECO:0000256" key="2">
    <source>
        <dbReference type="ARBA" id="ARBA00006275"/>
    </source>
</evidence>
<sequence>METYRKLIAMAAAGLAAVSLNSCLGDLDTIPLNPYDISSETAYGKDEAGYVQGLTKLYFQFISNDTKDLQVSDGGASELIRAFWSVQETSTDEAKCAWENDAWVRALNTNTWSEAQNDATYAVYVRTLQGISYANEFLRQTTSDKLDSRGVDAGLKARAEGYRAEARFLRAYFYWMLMDTFGNVPFITEESDFGVGVNPQQKSRAEVFSFCVSELEELAADGSAMPAARSNYPRADKGAVKGLLARLYVNAEVYSGTPMWEEAKKTCEDIFAMGYDLCGNYADLFRGDNGENPEARKEIIFAAAYDAEQSQSYGGTSYLTLAAVAATDVTEGEGDSQVFHAPNGVNNGWAGIRTTYEFVSEYFDVANPDYTTGTYDCADKRGQMFYIKGRTETMQDALYVFANGWSCLKFNNIPSGMTAAEFNETARTKAYSDIDYPLIRLGEIYLIYAEACMHLDMVSEALPYMEKLAERAGVEAKDFIDQNFLIAERARELMWEGHRRTDLIRYGVFNTSEYTWPYKGNSYQGTGFPEYMNIFAIPLTDLAANVDLKQNPGYADVL</sequence>
<dbReference type="Pfam" id="PF14322">
    <property type="entry name" value="SusD-like_3"/>
    <property type="match status" value="1"/>
</dbReference>
<feature type="domain" description="SusD-like N-terminal" evidence="8">
    <location>
        <begin position="95"/>
        <end position="248"/>
    </location>
</feature>
<feature type="signal peptide" evidence="6">
    <location>
        <begin position="1"/>
        <end position="24"/>
    </location>
</feature>
<evidence type="ECO:0000259" key="7">
    <source>
        <dbReference type="Pfam" id="PF07980"/>
    </source>
</evidence>
<evidence type="ECO:0000313" key="9">
    <source>
        <dbReference type="EMBL" id="MBO8455033.1"/>
    </source>
</evidence>
<evidence type="ECO:0000313" key="10">
    <source>
        <dbReference type="Proteomes" id="UP000823617"/>
    </source>
</evidence>
<dbReference type="InterPro" id="IPR012944">
    <property type="entry name" value="SusD_RagB_dom"/>
</dbReference>
<evidence type="ECO:0000256" key="4">
    <source>
        <dbReference type="ARBA" id="ARBA00023136"/>
    </source>
</evidence>
<proteinExistence type="inferred from homology"/>
<dbReference type="Pfam" id="PF07980">
    <property type="entry name" value="SusD_RagB"/>
    <property type="match status" value="1"/>
</dbReference>
<feature type="domain" description="RagB/SusD" evidence="7">
    <location>
        <begin position="297"/>
        <end position="554"/>
    </location>
</feature>
<reference evidence="9" key="1">
    <citation type="submission" date="2020-10" db="EMBL/GenBank/DDBJ databases">
        <authorList>
            <person name="Gilroy R."/>
        </authorList>
    </citation>
    <scope>NUCLEOTIDE SEQUENCE</scope>
    <source>
        <strain evidence="9">B1-3475</strain>
    </source>
</reference>
<comment type="similarity">
    <text evidence="2">Belongs to the SusD family.</text>
</comment>
<dbReference type="GO" id="GO:0009279">
    <property type="term" value="C:cell outer membrane"/>
    <property type="evidence" value="ECO:0007669"/>
    <property type="project" value="UniProtKB-SubCell"/>
</dbReference>
<evidence type="ECO:0000256" key="3">
    <source>
        <dbReference type="ARBA" id="ARBA00022729"/>
    </source>
</evidence>
<dbReference type="InterPro" id="IPR011990">
    <property type="entry name" value="TPR-like_helical_dom_sf"/>
</dbReference>
<dbReference type="InterPro" id="IPR033985">
    <property type="entry name" value="SusD-like_N"/>
</dbReference>
<feature type="chain" id="PRO_5039249460" evidence="6">
    <location>
        <begin position="25"/>
        <end position="558"/>
    </location>
</feature>
<evidence type="ECO:0000256" key="5">
    <source>
        <dbReference type="ARBA" id="ARBA00023237"/>
    </source>
</evidence>
<name>A0A9D9HJK3_9BACT</name>
<evidence type="ECO:0000256" key="1">
    <source>
        <dbReference type="ARBA" id="ARBA00004442"/>
    </source>
</evidence>
<dbReference type="Gene3D" id="1.25.40.390">
    <property type="match status" value="1"/>
</dbReference>
<accession>A0A9D9HJK3</accession>
<comment type="subcellular location">
    <subcellularLocation>
        <location evidence="1">Cell outer membrane</location>
    </subcellularLocation>
</comment>
<dbReference type="SUPFAM" id="SSF48452">
    <property type="entry name" value="TPR-like"/>
    <property type="match status" value="1"/>
</dbReference>
<dbReference type="AlphaFoldDB" id="A0A9D9HJK3"/>
<evidence type="ECO:0000256" key="6">
    <source>
        <dbReference type="SAM" id="SignalP"/>
    </source>
</evidence>
<protein>
    <submittedName>
        <fullName evidence="9">RagB/SusD family nutrient uptake outer membrane protein</fullName>
    </submittedName>
</protein>
<keyword evidence="4" id="KW-0472">Membrane</keyword>
<organism evidence="9 10">
    <name type="scientific">Candidatus Cryptobacteroides intestinigallinarum</name>
    <dbReference type="NCBI Taxonomy" id="2840767"/>
    <lineage>
        <taxon>Bacteria</taxon>
        <taxon>Pseudomonadati</taxon>
        <taxon>Bacteroidota</taxon>
        <taxon>Bacteroidia</taxon>
        <taxon>Bacteroidales</taxon>
        <taxon>Candidatus Cryptobacteroides</taxon>
    </lineage>
</organism>
<evidence type="ECO:0000259" key="8">
    <source>
        <dbReference type="Pfam" id="PF14322"/>
    </source>
</evidence>
<keyword evidence="5" id="KW-0998">Cell outer membrane</keyword>
<comment type="caution">
    <text evidence="9">The sequence shown here is derived from an EMBL/GenBank/DDBJ whole genome shotgun (WGS) entry which is preliminary data.</text>
</comment>
<dbReference type="Proteomes" id="UP000823617">
    <property type="component" value="Unassembled WGS sequence"/>
</dbReference>
<dbReference type="Gene3D" id="1.25.40.10">
    <property type="entry name" value="Tetratricopeptide repeat domain"/>
    <property type="match status" value="1"/>
</dbReference>
<dbReference type="EMBL" id="JADIMK010000010">
    <property type="protein sequence ID" value="MBO8455033.1"/>
    <property type="molecule type" value="Genomic_DNA"/>
</dbReference>
<keyword evidence="3 6" id="KW-0732">Signal</keyword>
<gene>
    <name evidence="9" type="ORF">IAC08_01340</name>
</gene>